<reference evidence="2" key="1">
    <citation type="submission" date="2023-03" db="EMBL/GenBank/DDBJ databases">
        <title>Massive genome expansion in bonnet fungi (Mycena s.s.) driven by repeated elements and novel gene families across ecological guilds.</title>
        <authorList>
            <consortium name="Lawrence Berkeley National Laboratory"/>
            <person name="Harder C.B."/>
            <person name="Miyauchi S."/>
            <person name="Viragh M."/>
            <person name="Kuo A."/>
            <person name="Thoen E."/>
            <person name="Andreopoulos B."/>
            <person name="Lu D."/>
            <person name="Skrede I."/>
            <person name="Drula E."/>
            <person name="Henrissat B."/>
            <person name="Morin E."/>
            <person name="Kohler A."/>
            <person name="Barry K."/>
            <person name="LaButti K."/>
            <person name="Morin E."/>
            <person name="Salamov A."/>
            <person name="Lipzen A."/>
            <person name="Mereny Z."/>
            <person name="Hegedus B."/>
            <person name="Baldrian P."/>
            <person name="Stursova M."/>
            <person name="Weitz H."/>
            <person name="Taylor A."/>
            <person name="Grigoriev I.V."/>
            <person name="Nagy L.G."/>
            <person name="Martin F."/>
            <person name="Kauserud H."/>
        </authorList>
    </citation>
    <scope>NUCLEOTIDE SEQUENCE</scope>
    <source>
        <strain evidence="2">CBHHK188m</strain>
    </source>
</reference>
<keyword evidence="3" id="KW-1185">Reference proteome</keyword>
<accession>A0AAD7MZ67</accession>
<evidence type="ECO:0000313" key="2">
    <source>
        <dbReference type="EMBL" id="KAJ7738869.1"/>
    </source>
</evidence>
<dbReference type="Proteomes" id="UP001215280">
    <property type="component" value="Unassembled WGS sequence"/>
</dbReference>
<evidence type="ECO:0000313" key="3">
    <source>
        <dbReference type="Proteomes" id="UP001215280"/>
    </source>
</evidence>
<protein>
    <submittedName>
        <fullName evidence="2">Uncharacterized protein</fullName>
    </submittedName>
</protein>
<feature type="region of interest" description="Disordered" evidence="1">
    <location>
        <begin position="225"/>
        <end position="245"/>
    </location>
</feature>
<sequence>MLRAFSPSPLPRLSSGQPTFALHSGHAETPAVRVQTVIQNEPVIPLRQPNAEPRLLSSTTPYPQRLRAVRQTGTAVTKTAVKSELELSDGRVPAVAPVTAVAGSNLHTSGSSLLAGGKALPPVTSPYAHPHMATPACQSPCTSPRTGILAVLPPRGNPHAQMPARASLYASPRVPNPTRKCPLGRPHTQVPARPTPWASSRCHLRAGLPVRKSLRGHPRVPVPAWASPYTSPRTPSPAGKCPRGYPHRATPTCQSPRGCPRMQVPAVKTLCASPRAGIPTRKCPRGTPAVLSPRA</sequence>
<dbReference type="EMBL" id="JARJLG010000135">
    <property type="protein sequence ID" value="KAJ7738869.1"/>
    <property type="molecule type" value="Genomic_DNA"/>
</dbReference>
<feature type="region of interest" description="Disordered" evidence="1">
    <location>
        <begin position="170"/>
        <end position="198"/>
    </location>
</feature>
<name>A0AAD7MZ67_9AGAR</name>
<evidence type="ECO:0000256" key="1">
    <source>
        <dbReference type="SAM" id="MobiDB-lite"/>
    </source>
</evidence>
<dbReference type="AlphaFoldDB" id="A0AAD7MZ67"/>
<feature type="region of interest" description="Disordered" evidence="1">
    <location>
        <begin position="275"/>
        <end position="295"/>
    </location>
</feature>
<proteinExistence type="predicted"/>
<gene>
    <name evidence="2" type="ORF">DFH07DRAFT_965970</name>
</gene>
<comment type="caution">
    <text evidence="2">The sequence shown here is derived from an EMBL/GenBank/DDBJ whole genome shotgun (WGS) entry which is preliminary data.</text>
</comment>
<feature type="region of interest" description="Disordered" evidence="1">
    <location>
        <begin position="1"/>
        <end position="22"/>
    </location>
</feature>
<organism evidence="2 3">
    <name type="scientific">Mycena maculata</name>
    <dbReference type="NCBI Taxonomy" id="230809"/>
    <lineage>
        <taxon>Eukaryota</taxon>
        <taxon>Fungi</taxon>
        <taxon>Dikarya</taxon>
        <taxon>Basidiomycota</taxon>
        <taxon>Agaricomycotina</taxon>
        <taxon>Agaricomycetes</taxon>
        <taxon>Agaricomycetidae</taxon>
        <taxon>Agaricales</taxon>
        <taxon>Marasmiineae</taxon>
        <taxon>Mycenaceae</taxon>
        <taxon>Mycena</taxon>
    </lineage>
</organism>